<dbReference type="GO" id="GO:0016491">
    <property type="term" value="F:oxidoreductase activity"/>
    <property type="evidence" value="ECO:0007669"/>
    <property type="project" value="UniProtKB-KW"/>
</dbReference>
<dbReference type="FunFam" id="3.40.50.720:FF:000084">
    <property type="entry name" value="Short-chain dehydrogenase reductase"/>
    <property type="match status" value="1"/>
</dbReference>
<dbReference type="RefSeq" id="WP_083125659.1">
    <property type="nucleotide sequence ID" value="NZ_MVIM01000005.1"/>
</dbReference>
<dbReference type="OrthoDB" id="286404at2"/>
<evidence type="ECO:0000313" key="4">
    <source>
        <dbReference type="Proteomes" id="UP000192411"/>
    </source>
</evidence>
<dbReference type="InterPro" id="IPR036291">
    <property type="entry name" value="NAD(P)-bd_dom_sf"/>
</dbReference>
<dbReference type="PRINTS" id="PR00080">
    <property type="entry name" value="SDRFAMILY"/>
</dbReference>
<dbReference type="InterPro" id="IPR002347">
    <property type="entry name" value="SDR_fam"/>
</dbReference>
<dbReference type="PRINTS" id="PR00081">
    <property type="entry name" value="GDHRDH"/>
</dbReference>
<gene>
    <name evidence="3" type="ORF">BST47_11410</name>
</gene>
<sequence length="258" mass="26906">MLEKGPAELLDMTGKVAVITGGSRGIGRAVAEGLAMAGANVVIASRKLENCELAAKEIEAATGRDALPVGCHVGRWEDADILLDTVYREFGRCDVLVNNAGMSPVYDTLTSVTQELYDKVHAVNARGPFRLAVLFGSRMAEGEGGSIINVTTAGTLRPDTADLPYVMAKAGLNALTLGLAGAWAPKVRANLVMPGAFDTDISKAWGPEGQAAAAAMNPMKRIGLPEDMVGLCVFLASDAASYINGAQILVDGGLFRTL</sequence>
<dbReference type="Proteomes" id="UP000192411">
    <property type="component" value="Unassembled WGS sequence"/>
</dbReference>
<keyword evidence="4" id="KW-1185">Reference proteome</keyword>
<dbReference type="EMBL" id="MVIM01000005">
    <property type="protein sequence ID" value="ORB65570.1"/>
    <property type="molecule type" value="Genomic_DNA"/>
</dbReference>
<evidence type="ECO:0000256" key="1">
    <source>
        <dbReference type="ARBA" id="ARBA00006484"/>
    </source>
</evidence>
<dbReference type="PANTHER" id="PTHR43943">
    <property type="entry name" value="DEHYDROGENASE/REDUCTASE (SDR FAMILY) MEMBER 4"/>
    <property type="match status" value="1"/>
</dbReference>
<dbReference type="CDD" id="cd05233">
    <property type="entry name" value="SDR_c"/>
    <property type="match status" value="1"/>
</dbReference>
<comment type="caution">
    <text evidence="3">The sequence shown here is derived from an EMBL/GenBank/DDBJ whole genome shotgun (WGS) entry which is preliminary data.</text>
</comment>
<dbReference type="Pfam" id="PF13561">
    <property type="entry name" value="adh_short_C2"/>
    <property type="match status" value="1"/>
</dbReference>
<organism evidence="3 4">
    <name type="scientific">Mycolicibacterium tusciae</name>
    <dbReference type="NCBI Taxonomy" id="75922"/>
    <lineage>
        <taxon>Bacteria</taxon>
        <taxon>Bacillati</taxon>
        <taxon>Actinomycetota</taxon>
        <taxon>Actinomycetes</taxon>
        <taxon>Mycobacteriales</taxon>
        <taxon>Mycobacteriaceae</taxon>
        <taxon>Mycolicibacterium</taxon>
    </lineage>
</organism>
<dbReference type="AlphaFoldDB" id="A0A1X0JS92"/>
<dbReference type="SUPFAM" id="SSF51735">
    <property type="entry name" value="NAD(P)-binding Rossmann-fold domains"/>
    <property type="match status" value="1"/>
</dbReference>
<comment type="similarity">
    <text evidence="1">Belongs to the short-chain dehydrogenases/reductases (SDR) family.</text>
</comment>
<accession>A0A1X0JS92</accession>
<reference evidence="3 4" key="1">
    <citation type="submission" date="2017-02" db="EMBL/GenBank/DDBJ databases">
        <title>The new phylogeny of genus Mycobacterium.</title>
        <authorList>
            <person name="Tortoli E."/>
            <person name="Trovato A."/>
            <person name="Cirillo D.M."/>
        </authorList>
    </citation>
    <scope>NUCLEOTIDE SEQUENCE [LARGE SCALE GENOMIC DNA]</scope>
    <source>
        <strain evidence="3 4">DSM 44338</strain>
    </source>
</reference>
<dbReference type="Gene3D" id="3.40.50.720">
    <property type="entry name" value="NAD(P)-binding Rossmann-like Domain"/>
    <property type="match status" value="1"/>
</dbReference>
<evidence type="ECO:0000256" key="2">
    <source>
        <dbReference type="ARBA" id="ARBA00023002"/>
    </source>
</evidence>
<proteinExistence type="inferred from homology"/>
<dbReference type="NCBIfam" id="NF005559">
    <property type="entry name" value="PRK07231.1"/>
    <property type="match status" value="1"/>
</dbReference>
<dbReference type="STRING" id="75922.BST47_11410"/>
<keyword evidence="2" id="KW-0560">Oxidoreductase</keyword>
<protein>
    <submittedName>
        <fullName evidence="3">Short-chain dehydrogenase</fullName>
    </submittedName>
</protein>
<dbReference type="PANTHER" id="PTHR43943:SF2">
    <property type="entry name" value="DEHYDROGENASE_REDUCTASE 4"/>
    <property type="match status" value="1"/>
</dbReference>
<evidence type="ECO:0000313" key="3">
    <source>
        <dbReference type="EMBL" id="ORB65570.1"/>
    </source>
</evidence>
<name>A0A1X0JS92_9MYCO</name>